<accession>A0AAN7GYN7</accession>
<dbReference type="PANTHER" id="PTHR13078">
    <property type="entry name" value="PEROXISOMAL MULTIFUNCTIONAL ENZYME TYPE 2-RELATED"/>
    <property type="match status" value="1"/>
</dbReference>
<dbReference type="SMART" id="SM01052">
    <property type="entry name" value="CAP_GLY"/>
    <property type="match status" value="1"/>
</dbReference>
<dbReference type="PANTHER" id="PTHR13078:SF57">
    <property type="entry name" value="DEHYDRATASE, PUTATIVE (AFU_ORTHOLOGUE AFUA_5G00640)-RELATED"/>
    <property type="match status" value="1"/>
</dbReference>
<dbReference type="Pfam" id="PF01575">
    <property type="entry name" value="MaoC_dehydratas"/>
    <property type="match status" value="1"/>
</dbReference>
<dbReference type="InterPro" id="IPR036859">
    <property type="entry name" value="CAP-Gly_dom_sf"/>
</dbReference>
<dbReference type="InterPro" id="IPR029069">
    <property type="entry name" value="HotDog_dom_sf"/>
</dbReference>
<dbReference type="CDD" id="cd03448">
    <property type="entry name" value="HDE_HSD"/>
    <property type="match status" value="1"/>
</dbReference>
<dbReference type="Proteomes" id="UP001301958">
    <property type="component" value="Unassembled WGS sequence"/>
</dbReference>
<reference evidence="3" key="2">
    <citation type="submission" date="2023-05" db="EMBL/GenBank/DDBJ databases">
        <authorList>
            <consortium name="Lawrence Berkeley National Laboratory"/>
            <person name="Steindorff A."/>
            <person name="Hensen N."/>
            <person name="Bonometti L."/>
            <person name="Westerberg I."/>
            <person name="Brannstrom I.O."/>
            <person name="Guillou S."/>
            <person name="Cros-Aarteil S."/>
            <person name="Calhoun S."/>
            <person name="Haridas S."/>
            <person name="Kuo A."/>
            <person name="Mondo S."/>
            <person name="Pangilinan J."/>
            <person name="Riley R."/>
            <person name="Labutti K."/>
            <person name="Andreopoulos B."/>
            <person name="Lipzen A."/>
            <person name="Chen C."/>
            <person name="Yanf M."/>
            <person name="Daum C."/>
            <person name="Ng V."/>
            <person name="Clum A."/>
            <person name="Ohm R."/>
            <person name="Martin F."/>
            <person name="Silar P."/>
            <person name="Natvig D."/>
            <person name="Lalanne C."/>
            <person name="Gautier V."/>
            <person name="Ament-Velasquez S.L."/>
            <person name="Kruys A."/>
            <person name="Hutchinson M.I."/>
            <person name="Powell A.J."/>
            <person name="Barry K."/>
            <person name="Miller A.N."/>
            <person name="Grigoriev I.V."/>
            <person name="Debuchy R."/>
            <person name="Gladieux P."/>
            <person name="Thoren M.H."/>
            <person name="Johannesson H."/>
        </authorList>
    </citation>
    <scope>NUCLEOTIDE SEQUENCE</scope>
    <source>
        <strain evidence="3">CBS 990.96</strain>
    </source>
</reference>
<dbReference type="InterPro" id="IPR032675">
    <property type="entry name" value="LRR_dom_sf"/>
</dbReference>
<dbReference type="SUPFAM" id="SSF52058">
    <property type="entry name" value="L domain-like"/>
    <property type="match status" value="1"/>
</dbReference>
<comment type="caution">
    <text evidence="3">The sequence shown here is derived from an EMBL/GenBank/DDBJ whole genome shotgun (WGS) entry which is preliminary data.</text>
</comment>
<gene>
    <name evidence="3" type="ORF">QBC38DRAFT_534905</name>
</gene>
<evidence type="ECO:0000259" key="2">
    <source>
        <dbReference type="PROSITE" id="PS50245"/>
    </source>
</evidence>
<feature type="compositionally biased region" description="Acidic residues" evidence="1">
    <location>
        <begin position="830"/>
        <end position="853"/>
    </location>
</feature>
<protein>
    <submittedName>
        <fullName evidence="3">HotDog domain-containing protein</fullName>
    </submittedName>
</protein>
<evidence type="ECO:0000313" key="4">
    <source>
        <dbReference type="Proteomes" id="UP001301958"/>
    </source>
</evidence>
<keyword evidence="4" id="KW-1185">Reference proteome</keyword>
<sequence>MSASGPGVGFEYPAKEVSWVKRDALLFATSIGCTADELHFLYELDPNFAVFPTYPVILPFKGSTQEVIDFYAAEKAVTIPGIPEFDATRVVDGQRLLQNFKPLPVTSAGRKFEVRTKVLGVYDKGRPGTVVELQSDLVDATNNEVYNRVITSSFYVAQGNWGGPKGPATVNFPPPKDKKPDVVFENQTTAETPLLYRLNGDYNPLHAHPGPGKKMGFGGVIIHGLYSWNWAAHGLLKNLGGSDPSNFKEYQARFAAPVRPGDKLIAEVWRTGDFKGEFEEIRFHVKNGEGKVVLSNGRALIRTAGAKSKLSYDGALCTVRYIGEVAGTTGSWLGVEWDDPSRGKHDGQHKGVRYFSCKNKSPTAASFIRPTRQPDEPETFLSAVQKKYAPDPSTLPTPATQKPIVFSGKVAEEIGFEKVRRQQAQLGELQYVILDSTRLARAYPDKADGNEQSIGQVCPKIKELDLSRNLLEHFDPVVEICSELPLLRNLKVNWNRFRNVLEDKKLESAGDAFKGITELSLEDTFLGWNEICYIASKFPGLTSLHADSNQLSSLTTIPPSLPFTSTLVSLHLEFNDFTSLSDLAPISALTTLKSLLLKGNNISTITNSSSPPSIFPTNLQYLDLSYNRVSTWSFVDALPHSLPGLISLRFTHNPIYENPDLDASATPQTYVKSQKGVSKTDEAYMLLLARLPQLKTLNFSSISPADRADAEMFYLSRIGKQLSLLPEASEPEVLAHHARYQELCELYGEPSIVRSQKELNPTFLEARLVNVEFYYFDNESSKIVRKSGVQIPKGFDIYAVKGIVGKLFGLKPLGVKLVWETGEWDPVAGFDEDEGGDDSSDEEGEKKEEEEEGEGVKGGRWVKREVELKDGPRQFGYCVDGSDVKIRVERR</sequence>
<dbReference type="Pfam" id="PF01302">
    <property type="entry name" value="CAP_GLY"/>
    <property type="match status" value="1"/>
</dbReference>
<dbReference type="PROSITE" id="PS50245">
    <property type="entry name" value="CAP_GLY_2"/>
    <property type="match status" value="1"/>
</dbReference>
<dbReference type="Pfam" id="PF22622">
    <property type="entry name" value="MFE-2_hydrat-2_N"/>
    <property type="match status" value="1"/>
</dbReference>
<evidence type="ECO:0000256" key="1">
    <source>
        <dbReference type="SAM" id="MobiDB-lite"/>
    </source>
</evidence>
<dbReference type="EMBL" id="MU865305">
    <property type="protein sequence ID" value="KAK4229771.1"/>
    <property type="molecule type" value="Genomic_DNA"/>
</dbReference>
<dbReference type="GO" id="GO:0005777">
    <property type="term" value="C:peroxisome"/>
    <property type="evidence" value="ECO:0007669"/>
    <property type="project" value="TreeGrafter"/>
</dbReference>
<dbReference type="Gene3D" id="3.10.129.10">
    <property type="entry name" value="Hotdog Thioesterase"/>
    <property type="match status" value="2"/>
</dbReference>
<dbReference type="SUPFAM" id="SSF74924">
    <property type="entry name" value="Cap-Gly domain"/>
    <property type="match status" value="1"/>
</dbReference>
<dbReference type="Gene3D" id="3.80.10.10">
    <property type="entry name" value="Ribonuclease Inhibitor"/>
    <property type="match status" value="3"/>
</dbReference>
<dbReference type="InterPro" id="IPR001611">
    <property type="entry name" value="Leu-rich_rpt"/>
</dbReference>
<dbReference type="InterPro" id="IPR054357">
    <property type="entry name" value="MFE-2_N"/>
</dbReference>
<dbReference type="Gene3D" id="2.30.30.190">
    <property type="entry name" value="CAP Gly-rich-like domain"/>
    <property type="match status" value="1"/>
</dbReference>
<dbReference type="InterPro" id="IPR002539">
    <property type="entry name" value="MaoC-like_dom"/>
</dbReference>
<feature type="region of interest" description="Disordered" evidence="1">
    <location>
        <begin position="826"/>
        <end position="859"/>
    </location>
</feature>
<dbReference type="SUPFAM" id="SSF54637">
    <property type="entry name" value="Thioesterase/thiol ester dehydrase-isomerase"/>
    <property type="match status" value="2"/>
</dbReference>
<organism evidence="3 4">
    <name type="scientific">Podospora fimiseda</name>
    <dbReference type="NCBI Taxonomy" id="252190"/>
    <lineage>
        <taxon>Eukaryota</taxon>
        <taxon>Fungi</taxon>
        <taxon>Dikarya</taxon>
        <taxon>Ascomycota</taxon>
        <taxon>Pezizomycotina</taxon>
        <taxon>Sordariomycetes</taxon>
        <taxon>Sordariomycetidae</taxon>
        <taxon>Sordariales</taxon>
        <taxon>Podosporaceae</taxon>
        <taxon>Podospora</taxon>
    </lineage>
</organism>
<dbReference type="AlphaFoldDB" id="A0AAN7GYN7"/>
<name>A0AAN7GYN7_9PEZI</name>
<reference evidence="3" key="1">
    <citation type="journal article" date="2023" name="Mol. Phylogenet. Evol.">
        <title>Genome-scale phylogeny and comparative genomics of the fungal order Sordariales.</title>
        <authorList>
            <person name="Hensen N."/>
            <person name="Bonometti L."/>
            <person name="Westerberg I."/>
            <person name="Brannstrom I.O."/>
            <person name="Guillou S."/>
            <person name="Cros-Aarteil S."/>
            <person name="Calhoun S."/>
            <person name="Haridas S."/>
            <person name="Kuo A."/>
            <person name="Mondo S."/>
            <person name="Pangilinan J."/>
            <person name="Riley R."/>
            <person name="LaButti K."/>
            <person name="Andreopoulos B."/>
            <person name="Lipzen A."/>
            <person name="Chen C."/>
            <person name="Yan M."/>
            <person name="Daum C."/>
            <person name="Ng V."/>
            <person name="Clum A."/>
            <person name="Steindorff A."/>
            <person name="Ohm R.A."/>
            <person name="Martin F."/>
            <person name="Silar P."/>
            <person name="Natvig D.O."/>
            <person name="Lalanne C."/>
            <person name="Gautier V."/>
            <person name="Ament-Velasquez S.L."/>
            <person name="Kruys A."/>
            <person name="Hutchinson M.I."/>
            <person name="Powell A.J."/>
            <person name="Barry K."/>
            <person name="Miller A.N."/>
            <person name="Grigoriev I.V."/>
            <person name="Debuchy R."/>
            <person name="Gladieux P."/>
            <person name="Hiltunen Thoren M."/>
            <person name="Johannesson H."/>
        </authorList>
    </citation>
    <scope>NUCLEOTIDE SEQUENCE</scope>
    <source>
        <strain evidence="3">CBS 990.96</strain>
    </source>
</reference>
<feature type="domain" description="CAP-Gly" evidence="2">
    <location>
        <begin position="323"/>
        <end position="369"/>
    </location>
</feature>
<dbReference type="GO" id="GO:0006635">
    <property type="term" value="P:fatty acid beta-oxidation"/>
    <property type="evidence" value="ECO:0007669"/>
    <property type="project" value="TreeGrafter"/>
</dbReference>
<dbReference type="InterPro" id="IPR000938">
    <property type="entry name" value="CAP-Gly_domain"/>
</dbReference>
<dbReference type="GO" id="GO:0044594">
    <property type="term" value="F:17-beta-hydroxysteroid dehydrogenase (NAD+) activity"/>
    <property type="evidence" value="ECO:0007669"/>
    <property type="project" value="TreeGrafter"/>
</dbReference>
<dbReference type="GO" id="GO:0003857">
    <property type="term" value="F:(3S)-3-hydroxyacyl-CoA dehydrogenase (NAD+) activity"/>
    <property type="evidence" value="ECO:0007669"/>
    <property type="project" value="TreeGrafter"/>
</dbReference>
<dbReference type="PROSITE" id="PS51450">
    <property type="entry name" value="LRR"/>
    <property type="match status" value="2"/>
</dbReference>
<dbReference type="GO" id="GO:0004300">
    <property type="term" value="F:enoyl-CoA hydratase activity"/>
    <property type="evidence" value="ECO:0007669"/>
    <property type="project" value="TreeGrafter"/>
</dbReference>
<evidence type="ECO:0000313" key="3">
    <source>
        <dbReference type="EMBL" id="KAK4229771.1"/>
    </source>
</evidence>
<proteinExistence type="predicted"/>